<accession>A0AAU9TNC7</accession>
<comment type="caution">
    <text evidence="1">The sequence shown here is derived from an EMBL/GenBank/DDBJ whole genome shotgun (WGS) entry which is preliminary data.</text>
</comment>
<protein>
    <submittedName>
        <fullName evidence="1">Uncharacterized protein</fullName>
    </submittedName>
</protein>
<keyword evidence="2" id="KW-1185">Reference proteome</keyword>
<dbReference type="EMBL" id="CAKOGL010000006">
    <property type="protein sequence ID" value="CAH2087747.1"/>
    <property type="molecule type" value="Genomic_DNA"/>
</dbReference>
<sequence>MKMDAWEEMVIAQSESGRRRVPVPAPFASRTHFRPTLIKDEHTRSDDLALESEMAFKIEERNIFLLRSRRNDLTSTVPVTQTRERAPDVVK</sequence>
<name>A0AAU9TNC7_EUPED</name>
<gene>
    <name evidence="1" type="ORF">EEDITHA_LOCUS3975</name>
</gene>
<proteinExistence type="predicted"/>
<dbReference type="Proteomes" id="UP001153954">
    <property type="component" value="Unassembled WGS sequence"/>
</dbReference>
<organism evidence="1 2">
    <name type="scientific">Euphydryas editha</name>
    <name type="common">Edith's checkerspot</name>
    <dbReference type="NCBI Taxonomy" id="104508"/>
    <lineage>
        <taxon>Eukaryota</taxon>
        <taxon>Metazoa</taxon>
        <taxon>Ecdysozoa</taxon>
        <taxon>Arthropoda</taxon>
        <taxon>Hexapoda</taxon>
        <taxon>Insecta</taxon>
        <taxon>Pterygota</taxon>
        <taxon>Neoptera</taxon>
        <taxon>Endopterygota</taxon>
        <taxon>Lepidoptera</taxon>
        <taxon>Glossata</taxon>
        <taxon>Ditrysia</taxon>
        <taxon>Papilionoidea</taxon>
        <taxon>Nymphalidae</taxon>
        <taxon>Nymphalinae</taxon>
        <taxon>Euphydryas</taxon>
    </lineage>
</organism>
<evidence type="ECO:0000313" key="1">
    <source>
        <dbReference type="EMBL" id="CAH2087747.1"/>
    </source>
</evidence>
<reference evidence="1" key="1">
    <citation type="submission" date="2022-03" db="EMBL/GenBank/DDBJ databases">
        <authorList>
            <person name="Tunstrom K."/>
        </authorList>
    </citation>
    <scope>NUCLEOTIDE SEQUENCE</scope>
</reference>
<dbReference type="AlphaFoldDB" id="A0AAU9TNC7"/>
<evidence type="ECO:0000313" key="2">
    <source>
        <dbReference type="Proteomes" id="UP001153954"/>
    </source>
</evidence>